<dbReference type="InterPro" id="IPR029028">
    <property type="entry name" value="Alpha/beta_knot_MTases"/>
</dbReference>
<dbReference type="NCBIfam" id="NF008295">
    <property type="entry name" value="PRK11081.1"/>
    <property type="match status" value="1"/>
</dbReference>
<dbReference type="AlphaFoldDB" id="A0A369WSW4"/>
<organism evidence="10 11">
    <name type="scientific">Motiliproteus coralliicola</name>
    <dbReference type="NCBI Taxonomy" id="2283196"/>
    <lineage>
        <taxon>Bacteria</taxon>
        <taxon>Pseudomonadati</taxon>
        <taxon>Pseudomonadota</taxon>
        <taxon>Gammaproteobacteria</taxon>
        <taxon>Oceanospirillales</taxon>
        <taxon>Oceanospirillaceae</taxon>
        <taxon>Motiliproteus</taxon>
    </lineage>
</organism>
<proteinExistence type="inferred from homology"/>
<dbReference type="Pfam" id="PF00588">
    <property type="entry name" value="SpoU_methylase"/>
    <property type="match status" value="1"/>
</dbReference>
<dbReference type="CDD" id="cd18092">
    <property type="entry name" value="SpoU-like_TrmH"/>
    <property type="match status" value="1"/>
</dbReference>
<evidence type="ECO:0000256" key="1">
    <source>
        <dbReference type="ARBA" id="ARBA00022555"/>
    </source>
</evidence>
<evidence type="ECO:0000256" key="6">
    <source>
        <dbReference type="ARBA" id="ARBA00022884"/>
    </source>
</evidence>
<sequence>MTPERLAKFQRVLNHRQPDLTLIADQVNKPQNLSALIRTADAVGMERIHAVAPKEGYRDYRGTARGSGQWVEVVTHDTYHGAIDAAKAQGMKIYAAHFSDRARDFREFDYTGPCAILMGAEMQGVSDAASELADQHILVPMVGMVGSLNVSVAAGIILSEVQRQRQLAGLYEQRRIDEQTYRDTLFRWCQPQLADYCHRHGLAYPPLDDQGELIEPAAWYRSVR</sequence>
<feature type="binding site" evidence="7">
    <location>
        <position position="148"/>
    </location>
    <ligand>
        <name>S-adenosyl-L-methionine</name>
        <dbReference type="ChEBI" id="CHEBI:59789"/>
    </ligand>
</feature>
<feature type="domain" description="tRNA/rRNA methyltransferase SpoU type" evidence="8">
    <location>
        <begin position="20"/>
        <end position="158"/>
    </location>
</feature>
<feature type="domain" description="RNA methyltransferase SpoU/TrmH type C-terminal" evidence="9">
    <location>
        <begin position="163"/>
        <end position="215"/>
    </location>
</feature>
<accession>A0A369WSW4</accession>
<evidence type="ECO:0000313" key="11">
    <source>
        <dbReference type="Proteomes" id="UP000253769"/>
    </source>
</evidence>
<dbReference type="InterPro" id="IPR001537">
    <property type="entry name" value="SpoU_MeTrfase"/>
</dbReference>
<dbReference type="OrthoDB" id="9794400at2"/>
<evidence type="ECO:0000313" key="10">
    <source>
        <dbReference type="EMBL" id="RDE25188.1"/>
    </source>
</evidence>
<reference evidence="10 11" key="1">
    <citation type="submission" date="2018-07" db="EMBL/GenBank/DDBJ databases">
        <title>Motiliproteus coralliicola sp. nov., a bacterium isolated from Coral.</title>
        <authorList>
            <person name="Wang G."/>
        </authorList>
    </citation>
    <scope>NUCLEOTIDE SEQUENCE [LARGE SCALE GENOMIC DNA]</scope>
    <source>
        <strain evidence="10 11">C34</strain>
    </source>
</reference>
<comment type="caution">
    <text evidence="7">Lacks conserved residue(s) required for the propagation of feature annotation.</text>
</comment>
<dbReference type="Proteomes" id="UP000253769">
    <property type="component" value="Unassembled WGS sequence"/>
</dbReference>
<dbReference type="InterPro" id="IPR029026">
    <property type="entry name" value="tRNA_m1G_MTases_N"/>
</dbReference>
<dbReference type="PANTHER" id="PTHR43453:SF1">
    <property type="entry name" value="TRNA_RRNA METHYLTRANSFERASE SPOU TYPE DOMAIN-CONTAINING PROTEIN"/>
    <property type="match status" value="1"/>
</dbReference>
<comment type="similarity">
    <text evidence="7">Belongs to the class IV-like SAM-binding methyltransferase superfamily. RNA methyltransferase TrmH family.</text>
</comment>
<dbReference type="Pfam" id="PF12105">
    <property type="entry name" value="SpoU_methylas_C"/>
    <property type="match status" value="1"/>
</dbReference>
<evidence type="ECO:0000259" key="9">
    <source>
        <dbReference type="Pfam" id="PF12105"/>
    </source>
</evidence>
<comment type="caution">
    <text evidence="10">The sequence shown here is derived from an EMBL/GenBank/DDBJ whole genome shotgun (WGS) entry which is preliminary data.</text>
</comment>
<evidence type="ECO:0000256" key="7">
    <source>
        <dbReference type="HAMAP-Rule" id="MF_02060"/>
    </source>
</evidence>
<dbReference type="GO" id="GO:0002938">
    <property type="term" value="P:tRNA guanine ribose methylation"/>
    <property type="evidence" value="ECO:0007669"/>
    <property type="project" value="UniProtKB-UniRule"/>
</dbReference>
<evidence type="ECO:0000259" key="8">
    <source>
        <dbReference type="Pfam" id="PF00588"/>
    </source>
</evidence>
<comment type="function">
    <text evidence="7">Catalyzes the 2'-O methylation of guanosine at position 18 in tRNA.</text>
</comment>
<dbReference type="EMBL" id="QQOH01000001">
    <property type="protein sequence ID" value="RDE25188.1"/>
    <property type="molecule type" value="Genomic_DNA"/>
</dbReference>
<evidence type="ECO:0000256" key="4">
    <source>
        <dbReference type="ARBA" id="ARBA00022691"/>
    </source>
</evidence>
<dbReference type="InterPro" id="IPR022724">
    <property type="entry name" value="rRNA_MeTrfase_SpoU_C"/>
</dbReference>
<keyword evidence="6 7" id="KW-0694">RNA-binding</keyword>
<evidence type="ECO:0000256" key="3">
    <source>
        <dbReference type="ARBA" id="ARBA00022679"/>
    </source>
</evidence>
<keyword evidence="2 7" id="KW-0489">Methyltransferase</keyword>
<keyword evidence="1 7" id="KW-0820">tRNA-binding</keyword>
<dbReference type="PANTHER" id="PTHR43453">
    <property type="entry name" value="RRNA METHYLASE-LIKE"/>
    <property type="match status" value="1"/>
</dbReference>
<evidence type="ECO:0000256" key="5">
    <source>
        <dbReference type="ARBA" id="ARBA00022694"/>
    </source>
</evidence>
<keyword evidence="5 7" id="KW-0819">tRNA processing</keyword>
<protein>
    <recommendedName>
        <fullName evidence="7">tRNA (guanosine(18)-2'-O)-methyltransferase</fullName>
        <ecNumber evidence="7">2.1.1.34</ecNumber>
    </recommendedName>
    <alternativeName>
        <fullName evidence="7">tRNA [Gm18] methyltransferase</fullName>
    </alternativeName>
</protein>
<dbReference type="HAMAP" id="MF_02060">
    <property type="entry name" value="tRNA_methyltr_TrmH"/>
    <property type="match status" value="1"/>
</dbReference>
<feature type="binding site" evidence="7">
    <location>
        <position position="139"/>
    </location>
    <ligand>
        <name>S-adenosyl-L-methionine</name>
        <dbReference type="ChEBI" id="CHEBI:59789"/>
    </ligand>
</feature>
<keyword evidence="3 7" id="KW-0808">Transferase</keyword>
<dbReference type="GO" id="GO:0000049">
    <property type="term" value="F:tRNA binding"/>
    <property type="evidence" value="ECO:0007669"/>
    <property type="project" value="UniProtKB-UniRule"/>
</dbReference>
<dbReference type="GO" id="GO:0141100">
    <property type="term" value="F:tRNA (guanine(18)-2'-O)-methyltransferase activity"/>
    <property type="evidence" value="ECO:0007669"/>
    <property type="project" value="UniProtKB-UniRule"/>
</dbReference>
<dbReference type="EC" id="2.1.1.34" evidence="7"/>
<evidence type="ECO:0000256" key="2">
    <source>
        <dbReference type="ARBA" id="ARBA00022603"/>
    </source>
</evidence>
<keyword evidence="4 7" id="KW-0949">S-adenosyl-L-methionine</keyword>
<comment type="catalytic activity">
    <reaction evidence="7">
        <text>guanosine(18) in tRNA + S-adenosyl-L-methionine = 2'-O-methylguanosine(18) in tRNA + S-adenosyl-L-homocysteine + H(+)</text>
        <dbReference type="Rhea" id="RHEA:20077"/>
        <dbReference type="Rhea" id="RHEA-COMP:10190"/>
        <dbReference type="Rhea" id="RHEA-COMP:10192"/>
        <dbReference type="ChEBI" id="CHEBI:15378"/>
        <dbReference type="ChEBI" id="CHEBI:57856"/>
        <dbReference type="ChEBI" id="CHEBI:59789"/>
        <dbReference type="ChEBI" id="CHEBI:74269"/>
        <dbReference type="ChEBI" id="CHEBI:74445"/>
        <dbReference type="EC" id="2.1.1.34"/>
    </reaction>
</comment>
<gene>
    <name evidence="7" type="primary">trmH</name>
    <name evidence="10" type="ORF">DV711_06425</name>
</gene>
<name>A0A369WSW4_9GAMM</name>
<dbReference type="SUPFAM" id="SSF75217">
    <property type="entry name" value="alpha/beta knot"/>
    <property type="match status" value="1"/>
</dbReference>
<dbReference type="RefSeq" id="WP_114694784.1">
    <property type="nucleotide sequence ID" value="NZ_QQOH01000001.1"/>
</dbReference>
<dbReference type="Gene3D" id="3.40.1280.10">
    <property type="match status" value="1"/>
</dbReference>
<dbReference type="InterPro" id="IPR033671">
    <property type="entry name" value="TrmH"/>
</dbReference>
<keyword evidence="11" id="KW-1185">Reference proteome</keyword>